<sequence>MGLELHLHPNPNGHSLAELTAWCSSFARGSLAICRIGGSHAEPDKIQLWIRRRDQIWPMQSAGATSCDRREGALAPIQGSTGSSWFTRRPILAPGCEVRSGTAALVSLAWIMSSPVPCAPACVSIIPSSLPIESPI</sequence>
<keyword evidence="2" id="KW-1185">Reference proteome</keyword>
<dbReference type="EMBL" id="CM026429">
    <property type="protein sequence ID" value="KAG0565062.1"/>
    <property type="molecule type" value="Genomic_DNA"/>
</dbReference>
<protein>
    <submittedName>
        <fullName evidence="1">Uncharacterized protein</fullName>
    </submittedName>
</protein>
<dbReference type="AlphaFoldDB" id="A0A8T0H7K5"/>
<evidence type="ECO:0000313" key="1">
    <source>
        <dbReference type="EMBL" id="KAG0565062.1"/>
    </source>
</evidence>
<organism evidence="1 2">
    <name type="scientific">Ceratodon purpureus</name>
    <name type="common">Fire moss</name>
    <name type="synonym">Dicranum purpureum</name>
    <dbReference type="NCBI Taxonomy" id="3225"/>
    <lineage>
        <taxon>Eukaryota</taxon>
        <taxon>Viridiplantae</taxon>
        <taxon>Streptophyta</taxon>
        <taxon>Embryophyta</taxon>
        <taxon>Bryophyta</taxon>
        <taxon>Bryophytina</taxon>
        <taxon>Bryopsida</taxon>
        <taxon>Dicranidae</taxon>
        <taxon>Pseudoditrichales</taxon>
        <taxon>Ditrichaceae</taxon>
        <taxon>Ceratodon</taxon>
    </lineage>
</organism>
<name>A0A8T0H7K5_CERPU</name>
<proteinExistence type="predicted"/>
<evidence type="ECO:0000313" key="2">
    <source>
        <dbReference type="Proteomes" id="UP000822688"/>
    </source>
</evidence>
<gene>
    <name evidence="1" type="ORF">KC19_8G160500</name>
</gene>
<reference evidence="1" key="1">
    <citation type="submission" date="2020-06" db="EMBL/GenBank/DDBJ databases">
        <title>WGS assembly of Ceratodon purpureus strain R40.</title>
        <authorList>
            <person name="Carey S.B."/>
            <person name="Jenkins J."/>
            <person name="Shu S."/>
            <person name="Lovell J.T."/>
            <person name="Sreedasyam A."/>
            <person name="Maumus F."/>
            <person name="Tiley G.P."/>
            <person name="Fernandez-Pozo N."/>
            <person name="Barry K."/>
            <person name="Chen C."/>
            <person name="Wang M."/>
            <person name="Lipzen A."/>
            <person name="Daum C."/>
            <person name="Saski C.A."/>
            <person name="Payton A.C."/>
            <person name="Mcbreen J.C."/>
            <person name="Conrad R.E."/>
            <person name="Kollar L.M."/>
            <person name="Olsson S."/>
            <person name="Huttunen S."/>
            <person name="Landis J.B."/>
            <person name="Wickett N.J."/>
            <person name="Johnson M.G."/>
            <person name="Rensing S.A."/>
            <person name="Grimwood J."/>
            <person name="Schmutz J."/>
            <person name="Mcdaniel S.F."/>
        </authorList>
    </citation>
    <scope>NUCLEOTIDE SEQUENCE</scope>
    <source>
        <strain evidence="1">R40</strain>
    </source>
</reference>
<dbReference type="Proteomes" id="UP000822688">
    <property type="component" value="Chromosome 8"/>
</dbReference>
<accession>A0A8T0H7K5</accession>
<comment type="caution">
    <text evidence="1">The sequence shown here is derived from an EMBL/GenBank/DDBJ whole genome shotgun (WGS) entry which is preliminary data.</text>
</comment>